<organism evidence="1 2">
    <name type="scientific">Candidatus Gottesmanbacteria bacterium RBG_16_37_8</name>
    <dbReference type="NCBI Taxonomy" id="1798371"/>
    <lineage>
        <taxon>Bacteria</taxon>
        <taxon>Candidatus Gottesmaniibacteriota</taxon>
    </lineage>
</organism>
<dbReference type="Gene3D" id="1.25.10.90">
    <property type="match status" value="1"/>
</dbReference>
<dbReference type="Pfam" id="PF08713">
    <property type="entry name" value="DNA_alkylation"/>
    <property type="match status" value="1"/>
</dbReference>
<dbReference type="CDD" id="cd06561">
    <property type="entry name" value="AlkD_like"/>
    <property type="match status" value="1"/>
</dbReference>
<accession>A0A1F5YTZ1</accession>
<protein>
    <submittedName>
        <fullName evidence="1">DNA alkylation repair protein</fullName>
    </submittedName>
</protein>
<dbReference type="Proteomes" id="UP000176665">
    <property type="component" value="Unassembled WGS sequence"/>
</dbReference>
<evidence type="ECO:0000313" key="2">
    <source>
        <dbReference type="Proteomes" id="UP000176665"/>
    </source>
</evidence>
<gene>
    <name evidence="1" type="ORF">A2W14_03080</name>
</gene>
<evidence type="ECO:0000313" key="1">
    <source>
        <dbReference type="EMBL" id="OGG03543.1"/>
    </source>
</evidence>
<dbReference type="STRING" id="1798371.A2W14_03080"/>
<dbReference type="SUPFAM" id="SSF48371">
    <property type="entry name" value="ARM repeat"/>
    <property type="match status" value="1"/>
</dbReference>
<dbReference type="EMBL" id="MFJA01000022">
    <property type="protein sequence ID" value="OGG03543.1"/>
    <property type="molecule type" value="Genomic_DNA"/>
</dbReference>
<comment type="caution">
    <text evidence="1">The sequence shown here is derived from an EMBL/GenBank/DDBJ whole genome shotgun (WGS) entry which is preliminary data.</text>
</comment>
<name>A0A1F5YTZ1_9BACT</name>
<dbReference type="InterPro" id="IPR014825">
    <property type="entry name" value="DNA_alkylation"/>
</dbReference>
<dbReference type="PANTHER" id="PTHR34070:SF1">
    <property type="entry name" value="DNA ALKYLATION REPAIR PROTEIN"/>
    <property type="match status" value="1"/>
</dbReference>
<dbReference type="PANTHER" id="PTHR34070">
    <property type="entry name" value="ARMADILLO-TYPE FOLD"/>
    <property type="match status" value="1"/>
</dbReference>
<proteinExistence type="predicted"/>
<dbReference type="AlphaFoldDB" id="A0A1F5YTZ1"/>
<reference evidence="1 2" key="1">
    <citation type="journal article" date="2016" name="Nat. Commun.">
        <title>Thousands of microbial genomes shed light on interconnected biogeochemical processes in an aquifer system.</title>
        <authorList>
            <person name="Anantharaman K."/>
            <person name="Brown C.T."/>
            <person name="Hug L.A."/>
            <person name="Sharon I."/>
            <person name="Castelle C.J."/>
            <person name="Probst A.J."/>
            <person name="Thomas B.C."/>
            <person name="Singh A."/>
            <person name="Wilkins M.J."/>
            <person name="Karaoz U."/>
            <person name="Brodie E.L."/>
            <person name="Williams K.H."/>
            <person name="Hubbard S.S."/>
            <person name="Banfield J.F."/>
        </authorList>
    </citation>
    <scope>NUCLEOTIDE SEQUENCE [LARGE SCALE GENOMIC DNA]</scope>
</reference>
<dbReference type="InterPro" id="IPR016024">
    <property type="entry name" value="ARM-type_fold"/>
</dbReference>
<sequence length="231" mass="27600">MLDKLVRDLNKLKNPQKAKLLARFFKTGKGEYGEGDIFFGLTVPQQRSIAKRYSDLTVPDLQELIDSPIHEYRLISLLIIVEKYKKGNFKEKEKIVDFYLKNTSQINNWDLVDLSAEKILGDYLMDKDKSIIYKLTESANIWERRISILTTFQFIKNKKYDDTLKISEILLKDKHDLIHKAVGWMLREIGKRDQKIEEIFLQKYYKIMPRTMLRYAIERFNESKKKYYLNK</sequence>